<name>A0ABU3BCC7_9GAMM</name>
<sequence length="195" mass="21786">MSTLYDLLNDKGLEAAVMVRACAAAGLRRDLNDDAMQEMRLALFKIARRPDKTIAEDVAYAKRICRNVGITFRAGMQGPCCIPERQFLLGDVVIEAVQLEDDEFLHSEEHSMEEVIERSELQSASVWSLLLSCDETREQVENAVGHLGYRQTSQTAIDILNGESLALCAARDGIDRSFGLKRIERIKQKLDRAAA</sequence>
<dbReference type="Proteomes" id="UP001259982">
    <property type="component" value="Unassembled WGS sequence"/>
</dbReference>
<keyword evidence="2" id="KW-1185">Reference proteome</keyword>
<evidence type="ECO:0000313" key="2">
    <source>
        <dbReference type="Proteomes" id="UP001259982"/>
    </source>
</evidence>
<protein>
    <submittedName>
        <fullName evidence="1">Uncharacterized protein</fullName>
    </submittedName>
</protein>
<proteinExistence type="predicted"/>
<gene>
    <name evidence="1" type="ORF">RM531_09075</name>
</gene>
<comment type="caution">
    <text evidence="1">The sequence shown here is derived from an EMBL/GenBank/DDBJ whole genome shotgun (WGS) entry which is preliminary data.</text>
</comment>
<organism evidence="1 2">
    <name type="scientific">Spectribacter acetivorans</name>
    <dbReference type="NCBI Taxonomy" id="3075603"/>
    <lineage>
        <taxon>Bacteria</taxon>
        <taxon>Pseudomonadati</taxon>
        <taxon>Pseudomonadota</taxon>
        <taxon>Gammaproteobacteria</taxon>
        <taxon>Salinisphaerales</taxon>
        <taxon>Salinisphaeraceae</taxon>
        <taxon>Spectribacter</taxon>
    </lineage>
</organism>
<dbReference type="EMBL" id="JAVRHY010000006">
    <property type="protein sequence ID" value="MDT0618631.1"/>
    <property type="molecule type" value="Genomic_DNA"/>
</dbReference>
<reference evidence="1 2" key="1">
    <citation type="submission" date="2023-09" db="EMBL/GenBank/DDBJ databases">
        <authorList>
            <person name="Rey-Velasco X."/>
        </authorList>
    </citation>
    <scope>NUCLEOTIDE SEQUENCE [LARGE SCALE GENOMIC DNA]</scope>
    <source>
        <strain evidence="1 2">P385</strain>
    </source>
</reference>
<evidence type="ECO:0000313" key="1">
    <source>
        <dbReference type="EMBL" id="MDT0618631.1"/>
    </source>
</evidence>
<accession>A0ABU3BCC7</accession>
<dbReference type="RefSeq" id="WP_311658794.1">
    <property type="nucleotide sequence ID" value="NZ_JAVRHY010000006.1"/>
</dbReference>